<protein>
    <submittedName>
        <fullName evidence="3">Uncharacterized protein</fullName>
    </submittedName>
</protein>
<organism evidence="3 4">
    <name type="scientific">Candidatus Fervidibacter japonicus</name>
    <dbReference type="NCBI Taxonomy" id="2035412"/>
    <lineage>
        <taxon>Bacteria</taxon>
        <taxon>Candidatus Fervidibacterota</taxon>
        <taxon>Candidatus Fervidibacter</taxon>
    </lineage>
</organism>
<sequence>MTSEQRRWWLAIATVVIILVAIGFIFVRQRQEQARQHQVLPTHPPSWFGKGAPQPSQQQGR</sequence>
<evidence type="ECO:0000313" key="4">
    <source>
        <dbReference type="Proteomes" id="UP000236173"/>
    </source>
</evidence>
<dbReference type="Proteomes" id="UP000236173">
    <property type="component" value="Unassembled WGS sequence"/>
</dbReference>
<evidence type="ECO:0000256" key="1">
    <source>
        <dbReference type="SAM" id="MobiDB-lite"/>
    </source>
</evidence>
<gene>
    <name evidence="3" type="ORF">HRbin17_01959</name>
</gene>
<dbReference type="AlphaFoldDB" id="A0A2H5XE39"/>
<evidence type="ECO:0000256" key="2">
    <source>
        <dbReference type="SAM" id="Phobius"/>
    </source>
</evidence>
<reference evidence="4" key="1">
    <citation type="submission" date="2017-09" db="EMBL/GenBank/DDBJ databases">
        <title>Metaegenomics of thermophilic ammonia-oxidizing enrichment culture.</title>
        <authorList>
            <person name="Kato S."/>
            <person name="Suzuki K."/>
        </authorList>
    </citation>
    <scope>NUCLEOTIDE SEQUENCE [LARGE SCALE GENOMIC DNA]</scope>
</reference>
<evidence type="ECO:0000313" key="3">
    <source>
        <dbReference type="EMBL" id="GBC99435.1"/>
    </source>
</evidence>
<name>A0A2H5XE39_9BACT</name>
<keyword evidence="2" id="KW-0812">Transmembrane</keyword>
<accession>A0A2H5XE39</accession>
<dbReference type="EMBL" id="BEHT01000027">
    <property type="protein sequence ID" value="GBC99435.1"/>
    <property type="molecule type" value="Genomic_DNA"/>
</dbReference>
<comment type="caution">
    <text evidence="3">The sequence shown here is derived from an EMBL/GenBank/DDBJ whole genome shotgun (WGS) entry which is preliminary data.</text>
</comment>
<keyword evidence="2" id="KW-0472">Membrane</keyword>
<feature type="transmembrane region" description="Helical" evidence="2">
    <location>
        <begin position="6"/>
        <end position="27"/>
    </location>
</feature>
<feature type="region of interest" description="Disordered" evidence="1">
    <location>
        <begin position="37"/>
        <end position="61"/>
    </location>
</feature>
<proteinExistence type="predicted"/>
<keyword evidence="2" id="KW-1133">Transmembrane helix</keyword>